<evidence type="ECO:0000313" key="2">
    <source>
        <dbReference type="EMBL" id="RHW47221.1"/>
    </source>
</evidence>
<dbReference type="RefSeq" id="WP_118912768.1">
    <property type="nucleotide sequence ID" value="NZ_CBCRVH010000007.1"/>
</dbReference>
<reference evidence="1 4" key="2">
    <citation type="submission" date="2019-08" db="EMBL/GenBank/DDBJ databases">
        <title>Dermacoccus abyssi strain HZAU 226, whole genome Nanopore sequencing project.</title>
        <authorList>
            <person name="Guo A."/>
            <person name="Zhang X."/>
            <person name="Ruan Y."/>
            <person name="Liu W."/>
            <person name="Chen Q."/>
            <person name="Gu L."/>
        </authorList>
    </citation>
    <scope>NUCLEOTIDE SEQUENCE [LARGE SCALE GENOMIC DNA]</scope>
    <source>
        <strain evidence="1 4">HZAU 226</strain>
    </source>
</reference>
<reference evidence="2 3" key="1">
    <citation type="submission" date="2018-08" db="EMBL/GenBank/DDBJ databases">
        <title>Whole genome sequence analysis of Dermacoccus abyssi bacteria isolated from Deep Mariana trench Micromonospora spp reveals genes involved in the environmental adaptation and production of secondary metabolites.</title>
        <authorList>
            <person name="Abdel-Mageed W.M."/>
            <person name="Lehri B."/>
            <person name="Nouioui I."/>
            <person name="Goodfellow I."/>
            <person name="Jaspars M."/>
            <person name="Karlyshev A."/>
        </authorList>
    </citation>
    <scope>NUCLEOTIDE SEQUENCE [LARGE SCALE GENOMIC DNA]</scope>
    <source>
        <strain evidence="2 3">MT1.1</strain>
    </source>
</reference>
<dbReference type="EMBL" id="QWLM01000003">
    <property type="protein sequence ID" value="RHW47221.1"/>
    <property type="molecule type" value="Genomic_DNA"/>
</dbReference>
<accession>A0A417Z9A1</accession>
<proteinExistence type="predicted"/>
<keyword evidence="4" id="KW-1185">Reference proteome</keyword>
<protein>
    <submittedName>
        <fullName evidence="2">Cold-shock protein</fullName>
    </submittedName>
</protein>
<dbReference type="EMBL" id="CP043031">
    <property type="protein sequence ID" value="QEH93641.1"/>
    <property type="molecule type" value="Genomic_DNA"/>
</dbReference>
<organism evidence="2 3">
    <name type="scientific">Dermacoccus abyssi</name>
    <dbReference type="NCBI Taxonomy" id="322596"/>
    <lineage>
        <taxon>Bacteria</taxon>
        <taxon>Bacillati</taxon>
        <taxon>Actinomycetota</taxon>
        <taxon>Actinomycetes</taxon>
        <taxon>Micrococcales</taxon>
        <taxon>Dermacoccaceae</taxon>
        <taxon>Dermacoccus</taxon>
    </lineage>
</organism>
<sequence>MSIVQEQASVHRFDPETLTGEVITDNGRVLAFSTEAFMRSSLRTLRVGQRLNVDMGPDGIRRLWIDGIGAGQTIR</sequence>
<evidence type="ECO:0000313" key="1">
    <source>
        <dbReference type="EMBL" id="QEH93641.1"/>
    </source>
</evidence>
<dbReference type="AlphaFoldDB" id="A0A417Z9A1"/>
<dbReference type="Proteomes" id="UP000285376">
    <property type="component" value="Unassembled WGS sequence"/>
</dbReference>
<gene>
    <name evidence="2" type="ORF">D1832_04400</name>
    <name evidence="1" type="ORF">FV141_08965</name>
</gene>
<evidence type="ECO:0000313" key="4">
    <source>
        <dbReference type="Proteomes" id="UP000323565"/>
    </source>
</evidence>
<evidence type="ECO:0000313" key="3">
    <source>
        <dbReference type="Proteomes" id="UP000285376"/>
    </source>
</evidence>
<name>A0A417Z9A1_9MICO</name>
<dbReference type="Proteomes" id="UP000323565">
    <property type="component" value="Chromosome"/>
</dbReference>